<dbReference type="Gene3D" id="3.30.360.10">
    <property type="entry name" value="Dihydrodipicolinate Reductase, domain 2"/>
    <property type="match status" value="1"/>
</dbReference>
<dbReference type="Proteomes" id="UP001300096">
    <property type="component" value="Unassembled WGS sequence"/>
</dbReference>
<dbReference type="SUPFAM" id="SSF55347">
    <property type="entry name" value="Glyceraldehyde-3-phosphate dehydrogenase-like, C-terminal domain"/>
    <property type="match status" value="1"/>
</dbReference>
<evidence type="ECO:0000259" key="2">
    <source>
        <dbReference type="Pfam" id="PF01408"/>
    </source>
</evidence>
<proteinExistence type="predicted"/>
<gene>
    <name evidence="3" type="ORF">KZC51_02155</name>
</gene>
<feature type="domain" description="Gfo/Idh/MocA-like oxidoreductase N-terminal" evidence="2">
    <location>
        <begin position="6"/>
        <end position="125"/>
    </location>
</feature>
<keyword evidence="1" id="KW-0560">Oxidoreductase</keyword>
<evidence type="ECO:0000256" key="1">
    <source>
        <dbReference type="ARBA" id="ARBA00023002"/>
    </source>
</evidence>
<evidence type="ECO:0000313" key="4">
    <source>
        <dbReference type="Proteomes" id="UP001300096"/>
    </source>
</evidence>
<dbReference type="InterPro" id="IPR036291">
    <property type="entry name" value="NAD(P)-bd_dom_sf"/>
</dbReference>
<dbReference type="Pfam" id="PF01408">
    <property type="entry name" value="GFO_IDH_MocA"/>
    <property type="match status" value="1"/>
</dbReference>
<name>A0ABT0FA51_9MICO</name>
<evidence type="ECO:0000313" key="3">
    <source>
        <dbReference type="EMBL" id="MCK2034928.1"/>
    </source>
</evidence>
<sequence>MTGRTVNVAIVGGGLMGREIAAAIQRWPALVDHPVRPRLTAVCDVNPAAFAWFEQIDTVTTTVTDYRDLLADDSIDVLYIAVRHDLHEQLYVDTIRAGKSLLAEKPFGIDRAAADAILAALAEHPESFVRCSSEMPFFPGAQAAIAHVASGALGRLIEVRSAFLHSSDLDLDKPINWKRQARFCGEAGVMNDLGLHAWHVPLRLGWTPARLTSVLQDLVPFRPGADGRPERCDTWENATVNSWFDQDDIEVPLRVETKRIAPGQKNTWEFEAIGLDGGVRYSTARPKTVEVFGVISPAGIGAEQSWQRIQVGSQSVWPTVTGGIFESGFSDAILQMWAAFLAEREGALGDRFACATPEEAAATHRIYEAALAAHASGRTELVEPVGVRTA</sequence>
<dbReference type="Gene3D" id="3.40.50.720">
    <property type="entry name" value="NAD(P)-binding Rossmann-like Domain"/>
    <property type="match status" value="1"/>
</dbReference>
<dbReference type="EMBL" id="JAHWXN010000001">
    <property type="protein sequence ID" value="MCK2034928.1"/>
    <property type="molecule type" value="Genomic_DNA"/>
</dbReference>
<dbReference type="SUPFAM" id="SSF51735">
    <property type="entry name" value="NAD(P)-binding Rossmann-fold domains"/>
    <property type="match status" value="1"/>
</dbReference>
<dbReference type="PANTHER" id="PTHR43818">
    <property type="entry name" value="BCDNA.GH03377"/>
    <property type="match status" value="1"/>
</dbReference>
<organism evidence="3 4">
    <name type="scientific">Microbacterium croceum</name>
    <dbReference type="NCBI Taxonomy" id="2851645"/>
    <lineage>
        <taxon>Bacteria</taxon>
        <taxon>Bacillati</taxon>
        <taxon>Actinomycetota</taxon>
        <taxon>Actinomycetes</taxon>
        <taxon>Micrococcales</taxon>
        <taxon>Microbacteriaceae</taxon>
        <taxon>Microbacterium</taxon>
    </lineage>
</organism>
<dbReference type="InterPro" id="IPR050463">
    <property type="entry name" value="Gfo/Idh/MocA_oxidrdct_glycsds"/>
</dbReference>
<dbReference type="InterPro" id="IPR000683">
    <property type="entry name" value="Gfo/Idh/MocA-like_OxRdtase_N"/>
</dbReference>
<comment type="caution">
    <text evidence="3">The sequence shown here is derived from an EMBL/GenBank/DDBJ whole genome shotgun (WGS) entry which is preliminary data.</text>
</comment>
<reference evidence="3 4" key="1">
    <citation type="submission" date="2021-06" db="EMBL/GenBank/DDBJ databases">
        <title>Genome-based taxonomic framework of Microbacterium strains isolated from marine environment, the description of four new species and reclassification of four preexisting species.</title>
        <authorList>
            <person name="Lee S.D."/>
            <person name="Kim S.-M."/>
            <person name="Byeon Y.-S."/>
            <person name="Yang H.L."/>
            <person name="Kim I.S."/>
        </authorList>
    </citation>
    <scope>NUCLEOTIDE SEQUENCE [LARGE SCALE GENOMIC DNA]</scope>
    <source>
        <strain evidence="3 4">SSW1-49</strain>
    </source>
</reference>
<accession>A0ABT0FA51</accession>
<dbReference type="PANTHER" id="PTHR43818:SF11">
    <property type="entry name" value="BCDNA.GH03377"/>
    <property type="match status" value="1"/>
</dbReference>
<dbReference type="RefSeq" id="WP_247628380.1">
    <property type="nucleotide sequence ID" value="NZ_JAHWXN010000001.1"/>
</dbReference>
<protein>
    <submittedName>
        <fullName evidence="3">Gfo/Idh/MocA family oxidoreductase</fullName>
    </submittedName>
</protein>
<keyword evidence="4" id="KW-1185">Reference proteome</keyword>